<proteinExistence type="predicted"/>
<reference evidence="1" key="2">
    <citation type="journal article" date="2015" name="Data Brief">
        <title>Shoot transcriptome of the giant reed, Arundo donax.</title>
        <authorList>
            <person name="Barrero R.A."/>
            <person name="Guerrero F.D."/>
            <person name="Moolhuijzen P."/>
            <person name="Goolsby J.A."/>
            <person name="Tidwell J."/>
            <person name="Bellgard S.E."/>
            <person name="Bellgard M.I."/>
        </authorList>
    </citation>
    <scope>NUCLEOTIDE SEQUENCE</scope>
    <source>
        <tissue evidence="1">Shoot tissue taken approximately 20 cm above the soil surface</tissue>
    </source>
</reference>
<dbReference type="AlphaFoldDB" id="A0A0A8YKB7"/>
<dbReference type="EMBL" id="GBRH01270826">
    <property type="protein sequence ID" value="JAD27069.1"/>
    <property type="molecule type" value="Transcribed_RNA"/>
</dbReference>
<protein>
    <submittedName>
        <fullName evidence="1">Uncharacterized protein</fullName>
    </submittedName>
</protein>
<sequence>MDITFAPHISHCSSIFKELQRTSTDKLPYQLGHC</sequence>
<reference evidence="1" key="1">
    <citation type="submission" date="2014-09" db="EMBL/GenBank/DDBJ databases">
        <authorList>
            <person name="Magalhaes I.L.F."/>
            <person name="Oliveira U."/>
            <person name="Santos F.R."/>
            <person name="Vidigal T.H.D.A."/>
            <person name="Brescovit A.D."/>
            <person name="Santos A.J."/>
        </authorList>
    </citation>
    <scope>NUCLEOTIDE SEQUENCE</scope>
    <source>
        <tissue evidence="1">Shoot tissue taken approximately 20 cm above the soil surface</tissue>
    </source>
</reference>
<organism evidence="1">
    <name type="scientific">Arundo donax</name>
    <name type="common">Giant reed</name>
    <name type="synonym">Donax arundinaceus</name>
    <dbReference type="NCBI Taxonomy" id="35708"/>
    <lineage>
        <taxon>Eukaryota</taxon>
        <taxon>Viridiplantae</taxon>
        <taxon>Streptophyta</taxon>
        <taxon>Embryophyta</taxon>
        <taxon>Tracheophyta</taxon>
        <taxon>Spermatophyta</taxon>
        <taxon>Magnoliopsida</taxon>
        <taxon>Liliopsida</taxon>
        <taxon>Poales</taxon>
        <taxon>Poaceae</taxon>
        <taxon>PACMAD clade</taxon>
        <taxon>Arundinoideae</taxon>
        <taxon>Arundineae</taxon>
        <taxon>Arundo</taxon>
    </lineage>
</organism>
<name>A0A0A8YKB7_ARUDO</name>
<accession>A0A0A8YKB7</accession>
<evidence type="ECO:0000313" key="1">
    <source>
        <dbReference type="EMBL" id="JAD27069.1"/>
    </source>
</evidence>